<comment type="caution">
    <text evidence="2">The sequence shown here is derived from an EMBL/GenBank/DDBJ whole genome shotgun (WGS) entry which is preliminary data.</text>
</comment>
<organism evidence="2 3">
    <name type="scientific">Allacma fusca</name>
    <dbReference type="NCBI Taxonomy" id="39272"/>
    <lineage>
        <taxon>Eukaryota</taxon>
        <taxon>Metazoa</taxon>
        <taxon>Ecdysozoa</taxon>
        <taxon>Arthropoda</taxon>
        <taxon>Hexapoda</taxon>
        <taxon>Collembola</taxon>
        <taxon>Symphypleona</taxon>
        <taxon>Sminthuridae</taxon>
        <taxon>Allacma</taxon>
    </lineage>
</organism>
<evidence type="ECO:0000256" key="1">
    <source>
        <dbReference type="SAM" id="MobiDB-lite"/>
    </source>
</evidence>
<sequence>MSPTPTARKALSGLTGYRRGYQSLYNPRNLVSGQKDIEHCPRETLHTQEKHPDKSSKPEGSLELRLSGQLSRADQSVE</sequence>
<gene>
    <name evidence="2" type="ORF">AFUS01_LOCUS28021</name>
</gene>
<feature type="compositionally biased region" description="Basic and acidic residues" evidence="1">
    <location>
        <begin position="43"/>
        <end position="62"/>
    </location>
</feature>
<keyword evidence="3" id="KW-1185">Reference proteome</keyword>
<proteinExistence type="predicted"/>
<protein>
    <submittedName>
        <fullName evidence="2">Uncharacterized protein</fullName>
    </submittedName>
</protein>
<accession>A0A8J2PC32</accession>
<reference evidence="2" key="1">
    <citation type="submission" date="2021-06" db="EMBL/GenBank/DDBJ databases">
        <authorList>
            <person name="Hodson N. C."/>
            <person name="Mongue J. A."/>
            <person name="Jaron S. K."/>
        </authorList>
    </citation>
    <scope>NUCLEOTIDE SEQUENCE</scope>
</reference>
<evidence type="ECO:0000313" key="2">
    <source>
        <dbReference type="EMBL" id="CAG7817452.1"/>
    </source>
</evidence>
<dbReference type="AlphaFoldDB" id="A0A8J2PC32"/>
<evidence type="ECO:0000313" key="3">
    <source>
        <dbReference type="Proteomes" id="UP000708208"/>
    </source>
</evidence>
<name>A0A8J2PC32_9HEXA</name>
<feature type="compositionally biased region" description="Polar residues" evidence="1">
    <location>
        <begin position="68"/>
        <end position="78"/>
    </location>
</feature>
<dbReference type="EMBL" id="CAJVCH010394488">
    <property type="protein sequence ID" value="CAG7817452.1"/>
    <property type="molecule type" value="Genomic_DNA"/>
</dbReference>
<feature type="region of interest" description="Disordered" evidence="1">
    <location>
        <begin position="43"/>
        <end position="78"/>
    </location>
</feature>
<dbReference type="Proteomes" id="UP000708208">
    <property type="component" value="Unassembled WGS sequence"/>
</dbReference>